<proteinExistence type="predicted"/>
<feature type="transmembrane region" description="Helical" evidence="1">
    <location>
        <begin position="320"/>
        <end position="339"/>
    </location>
</feature>
<name>A0A7W7MNP4_9ACTN</name>
<dbReference type="GO" id="GO:0016020">
    <property type="term" value="C:membrane"/>
    <property type="evidence" value="ECO:0007669"/>
    <property type="project" value="TreeGrafter"/>
</dbReference>
<feature type="transmembrane region" description="Helical" evidence="1">
    <location>
        <begin position="345"/>
        <end position="366"/>
    </location>
</feature>
<dbReference type="InterPro" id="IPR050879">
    <property type="entry name" value="Acyltransferase_3"/>
</dbReference>
<evidence type="ECO:0000256" key="1">
    <source>
        <dbReference type="SAM" id="Phobius"/>
    </source>
</evidence>
<dbReference type="EMBL" id="JACHNH010000001">
    <property type="protein sequence ID" value="MBB4761211.1"/>
    <property type="molecule type" value="Genomic_DNA"/>
</dbReference>
<dbReference type="Pfam" id="PF19040">
    <property type="entry name" value="SGNH"/>
    <property type="match status" value="1"/>
</dbReference>
<dbReference type="Proteomes" id="UP000578112">
    <property type="component" value="Unassembled WGS sequence"/>
</dbReference>
<evidence type="ECO:0000313" key="5">
    <source>
        <dbReference type="Proteomes" id="UP000578112"/>
    </source>
</evidence>
<evidence type="ECO:0000313" key="4">
    <source>
        <dbReference type="EMBL" id="MBB4761211.1"/>
    </source>
</evidence>
<dbReference type="RefSeq" id="WP_184991481.1">
    <property type="nucleotide sequence ID" value="NZ_BOMK01000014.1"/>
</dbReference>
<feature type="transmembrane region" description="Helical" evidence="1">
    <location>
        <begin position="64"/>
        <end position="81"/>
    </location>
</feature>
<dbReference type="Pfam" id="PF01757">
    <property type="entry name" value="Acyl_transf_3"/>
    <property type="match status" value="1"/>
</dbReference>
<dbReference type="AlphaFoldDB" id="A0A7W7MNP4"/>
<feature type="domain" description="Acyltransferase 3" evidence="2">
    <location>
        <begin position="39"/>
        <end position="355"/>
    </location>
</feature>
<feature type="transmembrane region" description="Helical" evidence="1">
    <location>
        <begin position="38"/>
        <end position="58"/>
    </location>
</feature>
<dbReference type="InterPro" id="IPR043968">
    <property type="entry name" value="SGNH"/>
</dbReference>
<comment type="caution">
    <text evidence="4">The sequence shown here is derived from an EMBL/GenBank/DDBJ whole genome shotgun (WGS) entry which is preliminary data.</text>
</comment>
<organism evidence="4 5">
    <name type="scientific">Actinoplanes digitatis</name>
    <dbReference type="NCBI Taxonomy" id="1868"/>
    <lineage>
        <taxon>Bacteria</taxon>
        <taxon>Bacillati</taxon>
        <taxon>Actinomycetota</taxon>
        <taxon>Actinomycetes</taxon>
        <taxon>Micromonosporales</taxon>
        <taxon>Micromonosporaceae</taxon>
        <taxon>Actinoplanes</taxon>
    </lineage>
</organism>
<feature type="transmembrane region" description="Helical" evidence="1">
    <location>
        <begin position="254"/>
        <end position="273"/>
    </location>
</feature>
<evidence type="ECO:0000259" key="2">
    <source>
        <dbReference type="Pfam" id="PF01757"/>
    </source>
</evidence>
<feature type="transmembrane region" description="Helical" evidence="1">
    <location>
        <begin position="161"/>
        <end position="186"/>
    </location>
</feature>
<feature type="transmembrane region" description="Helical" evidence="1">
    <location>
        <begin position="221"/>
        <end position="242"/>
    </location>
</feature>
<dbReference type="InterPro" id="IPR002656">
    <property type="entry name" value="Acyl_transf_3_dom"/>
</dbReference>
<keyword evidence="5" id="KW-1185">Reference proteome</keyword>
<feature type="transmembrane region" description="Helical" evidence="1">
    <location>
        <begin position="279"/>
        <end position="299"/>
    </location>
</feature>
<keyword evidence="1" id="KW-0812">Transmembrane</keyword>
<feature type="transmembrane region" description="Helical" evidence="1">
    <location>
        <begin position="193"/>
        <end position="215"/>
    </location>
</feature>
<keyword evidence="1" id="KW-1133">Transmembrane helix</keyword>
<dbReference type="PANTHER" id="PTHR23028:SF53">
    <property type="entry name" value="ACYL_TRANSF_3 DOMAIN-CONTAINING PROTEIN"/>
    <property type="match status" value="1"/>
</dbReference>
<dbReference type="GO" id="GO:0009103">
    <property type="term" value="P:lipopolysaccharide biosynthetic process"/>
    <property type="evidence" value="ECO:0007669"/>
    <property type="project" value="TreeGrafter"/>
</dbReference>
<keyword evidence="1" id="KW-0472">Membrane</keyword>
<feature type="transmembrane region" description="Helical" evidence="1">
    <location>
        <begin position="102"/>
        <end position="121"/>
    </location>
</feature>
<accession>A0A7W7MNP4</accession>
<protein>
    <submittedName>
        <fullName evidence="4">Peptidoglycan/LPS O-acetylase OafA/YrhL</fullName>
    </submittedName>
</protein>
<feature type="transmembrane region" description="Helical" evidence="1">
    <location>
        <begin position="378"/>
        <end position="398"/>
    </location>
</feature>
<dbReference type="PANTHER" id="PTHR23028">
    <property type="entry name" value="ACETYLTRANSFERASE"/>
    <property type="match status" value="1"/>
</dbReference>
<reference evidence="4 5" key="1">
    <citation type="submission" date="2020-08" db="EMBL/GenBank/DDBJ databases">
        <title>Sequencing the genomes of 1000 actinobacteria strains.</title>
        <authorList>
            <person name="Klenk H.-P."/>
        </authorList>
    </citation>
    <scope>NUCLEOTIDE SEQUENCE [LARGE SCALE GENOMIC DNA]</scope>
    <source>
        <strain evidence="4 5">DSM 43149</strain>
    </source>
</reference>
<feature type="domain" description="SGNH" evidence="3">
    <location>
        <begin position="478"/>
        <end position="699"/>
    </location>
</feature>
<gene>
    <name evidence="4" type="ORF">BJ971_001767</name>
</gene>
<evidence type="ECO:0000259" key="3">
    <source>
        <dbReference type="Pfam" id="PF19040"/>
    </source>
</evidence>
<dbReference type="GO" id="GO:0016747">
    <property type="term" value="F:acyltransferase activity, transferring groups other than amino-acyl groups"/>
    <property type="evidence" value="ECO:0007669"/>
    <property type="project" value="InterPro"/>
</dbReference>
<sequence>MTHTTIGRPDSLTAGEAVAQAAPANTAPAPPAFRRDVAGLRAVAILLVVGHHAGLGFIDGQAGIDVFFVISGFLVTGIMLRGLRQDGRLSLRRFHARRALRLVPASTVVVLGALAAAWHWLPPATRAATAWDAIAAATSTMNLRLATQAAGSAEPSVLQHFWSLGLIAQFYLVWPVLLFVVSLAWARRGRPSTVAVAVALAVCVAASLQLCLRQAAAHDPWAYYGLPARAWEFALGALVALAAHRLARLGPWSAGVLTWLGLGAVAVSAFARVLPGPAAVLPVLGTVLVIAGGCARPAWGARRLLRIKPLQELGRVSFSWYLWHWPLLVLAPYVVGHPLSVPARLALVVVALVPAAMSVAAVENRIRLYHGLRSRPGRALALGGTLTAAAAGLALLALQLPVPVAREPRAAPTAAEVLASGDFTVAQLQQIIRAGVGRRALPADLTPALSRAGGIPHDGGCLAPRAVTLVSYNMRRGCERHGVPTSRKVVVLFGDAHAQQWYDALDVVAHKRGWRVVVFTKADCGAALGTVSRGDGTGPYVECDRWRLRALARIKRLRPAMVVISGRHREGSPLDTVKTAGVDQDWGEAWAESVERIRRTGAVPVVIQDTPVARFDVPRCLAEHPRAITRCNLQVFGSLSLSRLRIVRAMTQVHGATVVDTAAWFCTPTVCPAVIGNTVVYRDDSNLTPAFSRRLGGLLNQELPQ</sequence>